<gene>
    <name evidence="8" type="ORF">SEMRO_2185_G318140.1</name>
</gene>
<dbReference type="PANTHER" id="PTHR45339:SF1">
    <property type="entry name" value="HYBRID SIGNAL TRANSDUCTION HISTIDINE KINASE J"/>
    <property type="match status" value="1"/>
</dbReference>
<dbReference type="InterPro" id="IPR004358">
    <property type="entry name" value="Sig_transdc_His_kin-like_C"/>
</dbReference>
<feature type="region of interest" description="Disordered" evidence="4">
    <location>
        <begin position="1"/>
        <end position="43"/>
    </location>
</feature>
<dbReference type="PROSITE" id="PS50109">
    <property type="entry name" value="HIS_KIN"/>
    <property type="match status" value="1"/>
</dbReference>
<dbReference type="AlphaFoldDB" id="A0A9N8HWD1"/>
<dbReference type="Gene3D" id="3.30.450.20">
    <property type="entry name" value="PAS domain"/>
    <property type="match status" value="2"/>
</dbReference>
<evidence type="ECO:0000256" key="1">
    <source>
        <dbReference type="ARBA" id="ARBA00022553"/>
    </source>
</evidence>
<feature type="domain" description="Response regulatory" evidence="6">
    <location>
        <begin position="773"/>
        <end position="897"/>
    </location>
</feature>
<dbReference type="PROSITE" id="PS50110">
    <property type="entry name" value="RESPONSE_REGULATORY"/>
    <property type="match status" value="1"/>
</dbReference>
<keyword evidence="8" id="KW-0808">Transferase</keyword>
<keyword evidence="9" id="KW-1185">Reference proteome</keyword>
<dbReference type="EMBL" id="CAICTM010002183">
    <property type="protein sequence ID" value="CAB9528266.1"/>
    <property type="molecule type" value="Genomic_DNA"/>
</dbReference>
<dbReference type="OrthoDB" id="101467at2759"/>
<dbReference type="PRINTS" id="PR00344">
    <property type="entry name" value="BCTRLSENSOR"/>
</dbReference>
<feature type="compositionally biased region" description="Basic and acidic residues" evidence="4">
    <location>
        <begin position="13"/>
        <end position="33"/>
    </location>
</feature>
<sequence>MLSNQTAKPNTTEQRKLKEKHPAKQRNLAETKHTSNKQTPPHHQLFSQSIRATATYIERPLKQQQQKLTVEENRVNYHKMIDLSKGEILRCLFDSIPAHIVVKDLEGQCILENEGGAVHSSSASQTEAVKSLDGDDESSRCTNTTTPSHESSSSSYFGSGAPVVFPLKDSKGTVIGSCEFTGSTTTTTNNNNKTMMMVEDRFDSDPSHLEEDVEIEDTTKYIPIFEDGLYHEMIQNIQTAIAVCEVVTDENDQPNDYTFCDINPAFEQFLGVSAADCVGKRLTEAFPGIEGDQADWIQLFGTVGITGETQKFTHFSEHLKNWYSGVCYQIDPKKRRFAVLFMEISQQMESQEALRESEERHRNLFESMIQGVVYQEVSGAIIAANPASERILGLTVDQMCGRTSVDPRWKSVREDGSDFPGNEHPSMQALKTGQKVTGVIMGVYHPESDENRWITVDAVPRFKPGEDKPYQVYATFTDVTERKQWADKLLRAKEQAEIADRLKSAFLGQMSHEIRTPLNGIMGHIDLALSNGLSEELRKENVEGLNIAKTSGALLLSIIEDILDLSKIEAGQMVVHKDESFSVKGTMGQTTSIAEAIIISKNKGIQFVCNVDDQIQDVILGDPFRLQQVINNLISNAIKFTNNGKVELNIKIINADTLEFSVLDTGKGIPATHVESIFEPFRQVDISDTRQHGGTGLGLTISRKLVNMMGGEMRLESSVLGPIRGSLFAFTLPYRPSQMKLKSPLPSLAMPASIISQSKESDKESKAKHDKCKILVAEDDPVSRKLVHRMLKRTGYDVTLACNGEEAVNAYNSIQALGDVYDIVLMDVQMPILDGHEATRRIREQEKRSGETPIPIIALSAGAMKGEKEQGLSFGMTDYLTKPVDFKRLVATLERHLGSKSSS</sequence>
<dbReference type="SMART" id="SM00388">
    <property type="entry name" value="HisKA"/>
    <property type="match status" value="1"/>
</dbReference>
<dbReference type="InterPro" id="IPR036890">
    <property type="entry name" value="HATPase_C_sf"/>
</dbReference>
<proteinExistence type="predicted"/>
<dbReference type="Pfam" id="PF13188">
    <property type="entry name" value="PAS_8"/>
    <property type="match status" value="1"/>
</dbReference>
<comment type="caution">
    <text evidence="8">The sequence shown here is derived from an EMBL/GenBank/DDBJ whole genome shotgun (WGS) entry which is preliminary data.</text>
</comment>
<feature type="region of interest" description="Disordered" evidence="4">
    <location>
        <begin position="116"/>
        <end position="156"/>
    </location>
</feature>
<dbReference type="SMART" id="SM00448">
    <property type="entry name" value="REC"/>
    <property type="match status" value="1"/>
</dbReference>
<feature type="compositionally biased region" description="Basic and acidic residues" evidence="4">
    <location>
        <begin position="130"/>
        <end position="139"/>
    </location>
</feature>
<feature type="compositionally biased region" description="Polar residues" evidence="4">
    <location>
        <begin position="1"/>
        <end position="12"/>
    </location>
</feature>
<evidence type="ECO:0000313" key="9">
    <source>
        <dbReference type="Proteomes" id="UP001153069"/>
    </source>
</evidence>
<dbReference type="Gene3D" id="3.30.565.10">
    <property type="entry name" value="Histidine kinase-like ATPase, C-terminal domain"/>
    <property type="match status" value="1"/>
</dbReference>
<dbReference type="Gene3D" id="1.10.287.130">
    <property type="match status" value="1"/>
</dbReference>
<keyword evidence="2" id="KW-0902">Two-component regulatory system</keyword>
<dbReference type="InterPro" id="IPR000014">
    <property type="entry name" value="PAS"/>
</dbReference>
<evidence type="ECO:0000256" key="2">
    <source>
        <dbReference type="ARBA" id="ARBA00023012"/>
    </source>
</evidence>
<dbReference type="SMART" id="SM00091">
    <property type="entry name" value="PAS"/>
    <property type="match status" value="2"/>
</dbReference>
<dbReference type="InterPro" id="IPR003594">
    <property type="entry name" value="HATPase_dom"/>
</dbReference>
<dbReference type="CDD" id="cd17546">
    <property type="entry name" value="REC_hyHK_CKI1_RcsC-like"/>
    <property type="match status" value="1"/>
</dbReference>
<evidence type="ECO:0000259" key="6">
    <source>
        <dbReference type="PROSITE" id="PS50110"/>
    </source>
</evidence>
<keyword evidence="1 3" id="KW-0597">Phosphoprotein</keyword>
<dbReference type="InterPro" id="IPR013656">
    <property type="entry name" value="PAS_4"/>
</dbReference>
<dbReference type="PANTHER" id="PTHR45339">
    <property type="entry name" value="HYBRID SIGNAL TRANSDUCTION HISTIDINE KINASE J"/>
    <property type="match status" value="1"/>
</dbReference>
<feature type="compositionally biased region" description="Polar residues" evidence="4">
    <location>
        <begin position="119"/>
        <end position="128"/>
    </location>
</feature>
<reference evidence="8" key="1">
    <citation type="submission" date="2020-06" db="EMBL/GenBank/DDBJ databases">
        <authorList>
            <consortium name="Plant Systems Biology data submission"/>
        </authorList>
    </citation>
    <scope>NUCLEOTIDE SEQUENCE</scope>
    <source>
        <strain evidence="8">D6</strain>
    </source>
</reference>
<dbReference type="SUPFAM" id="SSF52172">
    <property type="entry name" value="CheY-like"/>
    <property type="match status" value="1"/>
</dbReference>
<dbReference type="InterPro" id="IPR003661">
    <property type="entry name" value="HisK_dim/P_dom"/>
</dbReference>
<dbReference type="Pfam" id="PF02518">
    <property type="entry name" value="HATPase_c"/>
    <property type="match status" value="1"/>
</dbReference>
<keyword evidence="8" id="KW-0418">Kinase</keyword>
<dbReference type="SUPFAM" id="SSF55785">
    <property type="entry name" value="PYP-like sensor domain (PAS domain)"/>
    <property type="match status" value="2"/>
</dbReference>
<feature type="compositionally biased region" description="Low complexity" evidence="4">
    <location>
        <begin position="142"/>
        <end position="156"/>
    </location>
</feature>
<dbReference type="Pfam" id="PF00512">
    <property type="entry name" value="HisKA"/>
    <property type="match status" value="1"/>
</dbReference>
<dbReference type="PROSITE" id="PS50112">
    <property type="entry name" value="PAS"/>
    <property type="match status" value="1"/>
</dbReference>
<evidence type="ECO:0000313" key="8">
    <source>
        <dbReference type="EMBL" id="CAB9528266.1"/>
    </source>
</evidence>
<name>A0A9N8HWD1_9STRA</name>
<dbReference type="CDD" id="cd00082">
    <property type="entry name" value="HisKA"/>
    <property type="match status" value="1"/>
</dbReference>
<dbReference type="Gene3D" id="3.40.50.2300">
    <property type="match status" value="1"/>
</dbReference>
<accession>A0A9N8HWD1</accession>
<organism evidence="8 9">
    <name type="scientific">Seminavis robusta</name>
    <dbReference type="NCBI Taxonomy" id="568900"/>
    <lineage>
        <taxon>Eukaryota</taxon>
        <taxon>Sar</taxon>
        <taxon>Stramenopiles</taxon>
        <taxon>Ochrophyta</taxon>
        <taxon>Bacillariophyta</taxon>
        <taxon>Bacillariophyceae</taxon>
        <taxon>Bacillariophycidae</taxon>
        <taxon>Naviculales</taxon>
        <taxon>Naviculaceae</taxon>
        <taxon>Seminavis</taxon>
    </lineage>
</organism>
<evidence type="ECO:0000259" key="7">
    <source>
        <dbReference type="PROSITE" id="PS50112"/>
    </source>
</evidence>
<dbReference type="InterPro" id="IPR005467">
    <property type="entry name" value="His_kinase_dom"/>
</dbReference>
<dbReference type="InterPro" id="IPR001789">
    <property type="entry name" value="Sig_transdc_resp-reg_receiver"/>
</dbReference>
<feature type="domain" description="PAS" evidence="7">
    <location>
        <begin position="357"/>
        <end position="405"/>
    </location>
</feature>
<evidence type="ECO:0000259" key="5">
    <source>
        <dbReference type="PROSITE" id="PS50109"/>
    </source>
</evidence>
<feature type="domain" description="Histidine kinase" evidence="5">
    <location>
        <begin position="509"/>
        <end position="736"/>
    </location>
</feature>
<dbReference type="CDD" id="cd16922">
    <property type="entry name" value="HATPase_EvgS-ArcB-TorS-like"/>
    <property type="match status" value="1"/>
</dbReference>
<dbReference type="SUPFAM" id="SSF47384">
    <property type="entry name" value="Homodimeric domain of signal transducing histidine kinase"/>
    <property type="match status" value="1"/>
</dbReference>
<protein>
    <submittedName>
        <fullName evidence="8">Peroxide stress-activated histidine kinase mak2</fullName>
    </submittedName>
</protein>
<dbReference type="NCBIfam" id="TIGR00229">
    <property type="entry name" value="sensory_box"/>
    <property type="match status" value="1"/>
</dbReference>
<dbReference type="SMART" id="SM00387">
    <property type="entry name" value="HATPase_c"/>
    <property type="match status" value="1"/>
</dbReference>
<dbReference type="GO" id="GO:0000155">
    <property type="term" value="F:phosphorelay sensor kinase activity"/>
    <property type="evidence" value="ECO:0007669"/>
    <property type="project" value="InterPro"/>
</dbReference>
<feature type="modified residue" description="4-aspartylphosphate" evidence="3">
    <location>
        <position position="827"/>
    </location>
</feature>
<evidence type="ECO:0000256" key="4">
    <source>
        <dbReference type="SAM" id="MobiDB-lite"/>
    </source>
</evidence>
<dbReference type="Proteomes" id="UP001153069">
    <property type="component" value="Unassembled WGS sequence"/>
</dbReference>
<dbReference type="Pfam" id="PF08448">
    <property type="entry name" value="PAS_4"/>
    <property type="match status" value="1"/>
</dbReference>
<dbReference type="InterPro" id="IPR036097">
    <property type="entry name" value="HisK_dim/P_sf"/>
</dbReference>
<evidence type="ECO:0000256" key="3">
    <source>
        <dbReference type="PROSITE-ProRule" id="PRU00169"/>
    </source>
</evidence>
<dbReference type="FunFam" id="3.30.565.10:FF:000010">
    <property type="entry name" value="Sensor histidine kinase RcsC"/>
    <property type="match status" value="1"/>
</dbReference>
<dbReference type="InterPro" id="IPR035965">
    <property type="entry name" value="PAS-like_dom_sf"/>
</dbReference>
<dbReference type="SUPFAM" id="SSF55874">
    <property type="entry name" value="ATPase domain of HSP90 chaperone/DNA topoisomerase II/histidine kinase"/>
    <property type="match status" value="1"/>
</dbReference>
<dbReference type="InterPro" id="IPR011006">
    <property type="entry name" value="CheY-like_superfamily"/>
</dbReference>
<dbReference type="Pfam" id="PF00072">
    <property type="entry name" value="Response_reg"/>
    <property type="match status" value="1"/>
</dbReference>